<dbReference type="VEuPathDB" id="FungiDB:RhiirA1_478186"/>
<gene>
    <name evidence="1" type="ORF">RhiirC2_798848</name>
</gene>
<comment type="caution">
    <text evidence="1">The sequence shown here is derived from an EMBL/GenBank/DDBJ whole genome shotgun (WGS) entry which is preliminary data.</text>
</comment>
<dbReference type="VEuPathDB" id="FungiDB:FUN_010171"/>
<accession>A0A2N1M5T7</accession>
<dbReference type="Gene3D" id="3.30.420.10">
    <property type="entry name" value="Ribonuclease H-like superfamily/Ribonuclease H"/>
    <property type="match status" value="1"/>
</dbReference>
<dbReference type="InterPro" id="IPR012337">
    <property type="entry name" value="RNaseH-like_sf"/>
</dbReference>
<dbReference type="EMBL" id="LLXL01004857">
    <property type="protein sequence ID" value="PKK57006.1"/>
    <property type="molecule type" value="Genomic_DNA"/>
</dbReference>
<reference evidence="1 2" key="2">
    <citation type="submission" date="2017-10" db="EMBL/GenBank/DDBJ databases">
        <title>Extensive intraspecific genome diversity in a model arbuscular mycorrhizal fungus.</title>
        <authorList>
            <person name="Chen E.C.H."/>
            <person name="Morin E."/>
            <person name="Baudet D."/>
            <person name="Noel J."/>
            <person name="Ndikumana S."/>
            <person name="Charron P."/>
            <person name="St-Onge C."/>
            <person name="Giorgi J."/>
            <person name="Grigoriev I.V."/>
            <person name="Roux C."/>
            <person name="Martin F.M."/>
            <person name="Corradi N."/>
        </authorList>
    </citation>
    <scope>NUCLEOTIDE SEQUENCE [LARGE SCALE GENOMIC DNA]</scope>
    <source>
        <strain evidence="1 2">C2</strain>
    </source>
</reference>
<dbReference type="VEuPathDB" id="FungiDB:RhiirA1_456883"/>
<dbReference type="Proteomes" id="UP000233469">
    <property type="component" value="Unassembled WGS sequence"/>
</dbReference>
<organism evidence="1 2">
    <name type="scientific">Rhizophagus irregularis</name>
    <dbReference type="NCBI Taxonomy" id="588596"/>
    <lineage>
        <taxon>Eukaryota</taxon>
        <taxon>Fungi</taxon>
        <taxon>Fungi incertae sedis</taxon>
        <taxon>Mucoromycota</taxon>
        <taxon>Glomeromycotina</taxon>
        <taxon>Glomeromycetes</taxon>
        <taxon>Glomerales</taxon>
        <taxon>Glomeraceae</taxon>
        <taxon>Rhizophagus</taxon>
    </lineage>
</organism>
<dbReference type="SUPFAM" id="SSF53098">
    <property type="entry name" value="Ribonuclease H-like"/>
    <property type="match status" value="1"/>
</dbReference>
<evidence type="ECO:0000313" key="1">
    <source>
        <dbReference type="EMBL" id="PKK57006.1"/>
    </source>
</evidence>
<sequence length="309" mass="36336">MKNLSTSDIKMGSVFLIDSPLNIEFNCRIEDNPLSNKTELIVIAFGLIVCSKAANVMIYTNSQWVITIHRLKSEKLGINQSPISHQSVSEIEKLKVNYKILWLWLFKMIRIYHFNIKLVKIKAHGNNENNKKVNKLAKLGMKKEILIIEDTLLLYNSTICWQDMLVERNSILMIKGIKDAQFIDEFLGLNRNEIYKQPELLELIDWKISLKLNCIDQHNTLFENHFLQSFRIKICCNELPTCVNLKKWKLNIYDEKETIEHLWRCDKIQEVVQYIIKGFKLFLVNIIFEISKKDLDRHQIEGKVKALDI</sequence>
<proteinExistence type="predicted"/>
<dbReference type="VEuPathDB" id="FungiDB:RhiirFUN_022026"/>
<dbReference type="InterPro" id="IPR036397">
    <property type="entry name" value="RNaseH_sf"/>
</dbReference>
<protein>
    <submittedName>
        <fullName evidence="1">Uncharacterized protein</fullName>
    </submittedName>
</protein>
<evidence type="ECO:0000313" key="2">
    <source>
        <dbReference type="Proteomes" id="UP000233469"/>
    </source>
</evidence>
<dbReference type="AlphaFoldDB" id="A0A2N1M5T7"/>
<dbReference type="GO" id="GO:0003676">
    <property type="term" value="F:nucleic acid binding"/>
    <property type="evidence" value="ECO:0007669"/>
    <property type="project" value="InterPro"/>
</dbReference>
<name>A0A2N1M5T7_9GLOM</name>
<reference evidence="1 2" key="1">
    <citation type="submission" date="2016-04" db="EMBL/GenBank/DDBJ databases">
        <title>Genome analyses suggest a sexual origin of heterokaryosis in a supposedly ancient asexual fungus.</title>
        <authorList>
            <person name="Ropars J."/>
            <person name="Sedzielewska K."/>
            <person name="Noel J."/>
            <person name="Charron P."/>
            <person name="Farinelli L."/>
            <person name="Marton T."/>
            <person name="Kruger M."/>
            <person name="Pelin A."/>
            <person name="Brachmann A."/>
            <person name="Corradi N."/>
        </authorList>
    </citation>
    <scope>NUCLEOTIDE SEQUENCE [LARGE SCALE GENOMIC DNA]</scope>
    <source>
        <strain evidence="1 2">C2</strain>
    </source>
</reference>